<gene>
    <name evidence="2" type="ORF">EV186_10466</name>
</gene>
<dbReference type="InterPro" id="IPR000871">
    <property type="entry name" value="Beta-lactam_class-A"/>
</dbReference>
<name>A0A4R6SAU6_LABRH</name>
<sequence>MLAAVLTVLSSAACGLDDPTVSSGADRPTTAATVPVGTSSAPAKSSASASAKPTTTKAKPKQDCPYPDSGFDCDLQRRFKAAEAYVAKRPGTVGIVVRDRQTGAVWRNEHADEHVWTASTIKLAMTVNLLLRDRDGDITLTAGDKGLIERMLHSSDDEAADSLWFKYAGSDHMAFNNAFPQYGMKSVLPQRGFTKFYPYWGFQKCTPEDLDGLINYVLGKLPSDLRGYIVPKMRAVAANQQWGVWGAGSAAQPGNKDGWSEEQGGWVMNSVGFVGPGERYTLAVMNSLKGEGGYDEGQATDTQVAALIFKGRF</sequence>
<dbReference type="PANTHER" id="PTHR35333:SF3">
    <property type="entry name" value="BETA-LACTAMASE-TYPE TRANSPEPTIDASE FOLD CONTAINING PROTEIN"/>
    <property type="match status" value="1"/>
</dbReference>
<proteinExistence type="predicted"/>
<accession>A0A4R6SAU6</accession>
<keyword evidence="3" id="KW-1185">Reference proteome</keyword>
<feature type="compositionally biased region" description="Low complexity" evidence="1">
    <location>
        <begin position="38"/>
        <end position="57"/>
    </location>
</feature>
<evidence type="ECO:0000313" key="2">
    <source>
        <dbReference type="EMBL" id="TDP96086.1"/>
    </source>
</evidence>
<dbReference type="SUPFAM" id="SSF56601">
    <property type="entry name" value="beta-lactamase/transpeptidase-like"/>
    <property type="match status" value="1"/>
</dbReference>
<comment type="caution">
    <text evidence="2">The sequence shown here is derived from an EMBL/GenBank/DDBJ whole genome shotgun (WGS) entry which is preliminary data.</text>
</comment>
<dbReference type="EMBL" id="SNXZ01000004">
    <property type="protein sequence ID" value="TDP96086.1"/>
    <property type="molecule type" value="Genomic_DNA"/>
</dbReference>
<dbReference type="Gene3D" id="3.40.710.10">
    <property type="entry name" value="DD-peptidase/beta-lactamase superfamily"/>
    <property type="match status" value="1"/>
</dbReference>
<evidence type="ECO:0000256" key="1">
    <source>
        <dbReference type="SAM" id="MobiDB-lite"/>
    </source>
</evidence>
<feature type="region of interest" description="Disordered" evidence="1">
    <location>
        <begin position="17"/>
        <end position="67"/>
    </location>
</feature>
<dbReference type="PANTHER" id="PTHR35333">
    <property type="entry name" value="BETA-LACTAMASE"/>
    <property type="match status" value="1"/>
</dbReference>
<dbReference type="GO" id="GO:0008800">
    <property type="term" value="F:beta-lactamase activity"/>
    <property type="evidence" value="ECO:0007669"/>
    <property type="project" value="InterPro"/>
</dbReference>
<evidence type="ECO:0008006" key="4">
    <source>
        <dbReference type="Google" id="ProtNLM"/>
    </source>
</evidence>
<dbReference type="GO" id="GO:0046677">
    <property type="term" value="P:response to antibiotic"/>
    <property type="evidence" value="ECO:0007669"/>
    <property type="project" value="InterPro"/>
</dbReference>
<dbReference type="InterPro" id="IPR012338">
    <property type="entry name" value="Beta-lactam/transpept-like"/>
</dbReference>
<dbReference type="Proteomes" id="UP000295444">
    <property type="component" value="Unassembled WGS sequence"/>
</dbReference>
<dbReference type="GO" id="GO:0030655">
    <property type="term" value="P:beta-lactam antibiotic catabolic process"/>
    <property type="evidence" value="ECO:0007669"/>
    <property type="project" value="InterPro"/>
</dbReference>
<reference evidence="2 3" key="1">
    <citation type="submission" date="2019-03" db="EMBL/GenBank/DDBJ databases">
        <title>Genomic Encyclopedia of Type Strains, Phase IV (KMG-IV): sequencing the most valuable type-strain genomes for metagenomic binning, comparative biology and taxonomic classification.</title>
        <authorList>
            <person name="Goeker M."/>
        </authorList>
    </citation>
    <scope>NUCLEOTIDE SEQUENCE [LARGE SCALE GENOMIC DNA]</scope>
    <source>
        <strain evidence="2 3">DSM 45361</strain>
    </source>
</reference>
<protein>
    <recommendedName>
        <fullName evidence="4">Beta-lactamase class A</fullName>
    </recommendedName>
</protein>
<organism evidence="2 3">
    <name type="scientific">Labedaea rhizosphaerae</name>
    <dbReference type="NCBI Taxonomy" id="598644"/>
    <lineage>
        <taxon>Bacteria</taxon>
        <taxon>Bacillati</taxon>
        <taxon>Actinomycetota</taxon>
        <taxon>Actinomycetes</taxon>
        <taxon>Pseudonocardiales</taxon>
        <taxon>Pseudonocardiaceae</taxon>
        <taxon>Labedaea</taxon>
    </lineage>
</organism>
<evidence type="ECO:0000313" key="3">
    <source>
        <dbReference type="Proteomes" id="UP000295444"/>
    </source>
</evidence>
<dbReference type="AlphaFoldDB" id="A0A4R6SAU6"/>